<evidence type="ECO:0000256" key="1">
    <source>
        <dbReference type="ARBA" id="ARBA00010618"/>
    </source>
</evidence>
<gene>
    <name evidence="7" type="ORF">FAD_0170</name>
    <name evidence="8" type="ORF">HLB00_02270</name>
</gene>
<accession>A0A1V0N1S9</accession>
<dbReference type="InterPro" id="IPR014722">
    <property type="entry name" value="Rib_uL2_dom2"/>
</dbReference>
<evidence type="ECO:0000256" key="4">
    <source>
        <dbReference type="ARBA" id="ARBA00035478"/>
    </source>
</evidence>
<reference evidence="7 9" key="1">
    <citation type="submission" date="2011-10" db="EMBL/GenBank/DDBJ databases">
        <title>Metabolic and evolutionary patterns in the extreme acidophile Ferroplasma acidiphilum.</title>
        <authorList>
            <person name="Golyshina O.V."/>
            <person name="Kozyavkin S.A."/>
            <person name="Tatusov R.L."/>
            <person name="Slesarev A.I."/>
            <person name="Golyshin P.N."/>
        </authorList>
    </citation>
    <scope>NUCLEOTIDE SEQUENCE [LARGE SCALE GENOMIC DNA]</scope>
    <source>
        <strain evidence="7">Berkeley</strain>
        <strain evidence="9">Y</strain>
    </source>
</reference>
<dbReference type="InterPro" id="IPR041988">
    <property type="entry name" value="Ribosomal_uL24_KOW"/>
</dbReference>
<dbReference type="GO" id="GO:0003723">
    <property type="term" value="F:RNA binding"/>
    <property type="evidence" value="ECO:0007669"/>
    <property type="project" value="InterPro"/>
</dbReference>
<evidence type="ECO:0000256" key="6">
    <source>
        <dbReference type="SAM" id="MobiDB-lite"/>
    </source>
</evidence>
<evidence type="ECO:0000256" key="3">
    <source>
        <dbReference type="ARBA" id="ARBA00023274"/>
    </source>
</evidence>
<dbReference type="RefSeq" id="WP_081141386.1">
    <property type="nucleotide sequence ID" value="NZ_CP015363.1"/>
</dbReference>
<feature type="region of interest" description="Disordered" evidence="6">
    <location>
        <begin position="97"/>
        <end position="166"/>
    </location>
</feature>
<evidence type="ECO:0000313" key="10">
    <source>
        <dbReference type="Proteomes" id="UP000546917"/>
    </source>
</evidence>
<dbReference type="PANTHER" id="PTHR11143">
    <property type="entry name" value="60S RIBOSOMAL PROTEIN L26 FAMILY MEMBER"/>
    <property type="match status" value="1"/>
</dbReference>
<dbReference type="SUPFAM" id="SSF50104">
    <property type="entry name" value="Translation proteins SH3-like domain"/>
    <property type="match status" value="1"/>
</dbReference>
<dbReference type="Proteomes" id="UP000546917">
    <property type="component" value="Unassembled WGS sequence"/>
</dbReference>
<protein>
    <recommendedName>
        <fullName evidence="4 5">50S ribosomal protein L24</fullName>
    </recommendedName>
</protein>
<comment type="similarity">
    <text evidence="1">Belongs to the universal ribosomal protein uL24 family.</text>
</comment>
<dbReference type="PROSITE" id="PS01108">
    <property type="entry name" value="RIBOSOMAL_L24"/>
    <property type="match status" value="1"/>
</dbReference>
<dbReference type="Proteomes" id="UP000192050">
    <property type="component" value="Chromosome"/>
</dbReference>
<dbReference type="CDD" id="cd06089">
    <property type="entry name" value="KOW_RPL26"/>
    <property type="match status" value="1"/>
</dbReference>
<dbReference type="AlphaFoldDB" id="A0A1V0N1S9"/>
<keyword evidence="2 7" id="KW-0689">Ribosomal protein</keyword>
<dbReference type="EMBL" id="CP015363">
    <property type="protein sequence ID" value="ARD84100.1"/>
    <property type="molecule type" value="Genomic_DNA"/>
</dbReference>
<dbReference type="KEGG" id="fai:FAD_0170"/>
<evidence type="ECO:0000313" key="7">
    <source>
        <dbReference type="EMBL" id="ARD84100.1"/>
    </source>
</evidence>
<proteinExistence type="inferred from homology"/>
<evidence type="ECO:0000256" key="5">
    <source>
        <dbReference type="NCBIfam" id="TIGR01080"/>
    </source>
</evidence>
<dbReference type="EMBL" id="JABGBP010000069">
    <property type="protein sequence ID" value="NOL59659.1"/>
    <property type="molecule type" value="Genomic_DNA"/>
</dbReference>
<dbReference type="NCBIfam" id="TIGR01080">
    <property type="entry name" value="rplX_A_E"/>
    <property type="match status" value="1"/>
</dbReference>
<dbReference type="Pfam" id="PF16906">
    <property type="entry name" value="Ribosomal_L26"/>
    <property type="match status" value="1"/>
</dbReference>
<dbReference type="InterPro" id="IPR005825">
    <property type="entry name" value="Ribosomal_uL24_CS"/>
</dbReference>
<dbReference type="InterPro" id="IPR005756">
    <property type="entry name" value="Ribosomal_uL24_euk/arc"/>
</dbReference>
<dbReference type="GO" id="GO:0006412">
    <property type="term" value="P:translation"/>
    <property type="evidence" value="ECO:0007669"/>
    <property type="project" value="UniProtKB-UniRule"/>
</dbReference>
<dbReference type="GO" id="GO:0015934">
    <property type="term" value="C:large ribosomal subunit"/>
    <property type="evidence" value="ECO:0007669"/>
    <property type="project" value="UniProtKB-UniRule"/>
</dbReference>
<dbReference type="OrthoDB" id="10899at2157"/>
<organism evidence="7 9">
    <name type="scientific">Ferroplasma acidiphilum</name>
    <dbReference type="NCBI Taxonomy" id="74969"/>
    <lineage>
        <taxon>Archaea</taxon>
        <taxon>Methanobacteriati</taxon>
        <taxon>Thermoplasmatota</taxon>
        <taxon>Thermoplasmata</taxon>
        <taxon>Thermoplasmatales</taxon>
        <taxon>Ferroplasmaceae</taxon>
        <taxon>Ferroplasma</taxon>
    </lineage>
</organism>
<evidence type="ECO:0000256" key="2">
    <source>
        <dbReference type="ARBA" id="ARBA00022980"/>
    </source>
</evidence>
<sequence>MLNTKINVSLNRDLKKKYGIRRFPVVKGDIVKIVSGSRKGEGGKVIGVSHKTKKIAIEGITIAKADGKQVEYYIDHSNLVVTKLDLSIEGRFNKIKEITARRNLPTPEPEKPAESEATPVESEPVDVGESSGETIDLPEDNGDELEEDNSDTEETDDIKEDDDNEN</sequence>
<keyword evidence="3" id="KW-0687">Ribonucleoprotein</keyword>
<dbReference type="GeneID" id="84218659"/>
<evidence type="ECO:0000313" key="8">
    <source>
        <dbReference type="EMBL" id="NOL59659.1"/>
    </source>
</evidence>
<name>A0A1V0N1S9_9ARCH</name>
<feature type="compositionally biased region" description="Acidic residues" evidence="6">
    <location>
        <begin position="136"/>
        <end position="166"/>
    </location>
</feature>
<dbReference type="InterPro" id="IPR008991">
    <property type="entry name" value="Translation_prot_SH3-like_sf"/>
</dbReference>
<evidence type="ECO:0000313" key="9">
    <source>
        <dbReference type="Proteomes" id="UP000192050"/>
    </source>
</evidence>
<reference evidence="8 10" key="2">
    <citation type="submission" date="2020-05" db="EMBL/GenBank/DDBJ databases">
        <authorList>
            <person name="Zhang R."/>
        </authorList>
    </citation>
    <scope>NUCLEOTIDE SEQUENCE [LARGE SCALE GENOMIC DNA]</scope>
    <source>
        <strain evidence="8 10">DSM 28986</strain>
    </source>
</reference>
<dbReference type="STRING" id="74969.FAD_0170"/>
<dbReference type="GO" id="GO:0003735">
    <property type="term" value="F:structural constituent of ribosome"/>
    <property type="evidence" value="ECO:0007669"/>
    <property type="project" value="UniProtKB-UniRule"/>
</dbReference>
<dbReference type="Gene3D" id="2.30.30.30">
    <property type="match status" value="1"/>
</dbReference>
<keyword evidence="9" id="KW-1185">Reference proteome</keyword>